<evidence type="ECO:0000256" key="2">
    <source>
        <dbReference type="SAM" id="Phobius"/>
    </source>
</evidence>
<dbReference type="GO" id="GO:0071897">
    <property type="term" value="P:DNA biosynthetic process"/>
    <property type="evidence" value="ECO:0007669"/>
    <property type="project" value="UniProtKB-ARBA"/>
</dbReference>
<dbReference type="AlphaFoldDB" id="A0A7R9H0T2"/>
<sequence>MRRNSTSGALFTRSTQSSPPSCLPSPTQCLQLYIPRSPVVTIALGRPNVPYYSYILSVENFHIPNLIKDSMYINSMISGAAVFVANILSGYIIKVIGKKNILIFGHGSFSPIHAKLDVFGSPLYKLIKMKTAFLWSSDADQALQTLRRALVEALIEISTCKKSASSKLTGLGSMLAQETEGEILLGACASRTLHRHELNYPTKGCLIGGLSSLGLQWTQTTESVLVAFTIFNAVMIIPFLAVKCLIVDHFPTSLSITKEDVLPYLIDDYNRGAKQSIIKMMFADVSKFNVTQVRGNIYGSRHPKQHSKQRLKVSDTVHVRKSKIMFEKGYKCSLNNLFKSPALCRDSPYCIDYLSLMARRWNERLTIPSCSTYYFLHIQSR</sequence>
<keyword evidence="2" id="KW-0812">Transmembrane</keyword>
<reference evidence="3" key="1">
    <citation type="submission" date="2020-11" db="EMBL/GenBank/DDBJ databases">
        <authorList>
            <person name="Tran Van P."/>
        </authorList>
    </citation>
    <scope>NUCLEOTIDE SEQUENCE</scope>
</reference>
<name>A0A7R9H0T2_TIMPO</name>
<keyword evidence="2" id="KW-1133">Transmembrane helix</keyword>
<evidence type="ECO:0000313" key="3">
    <source>
        <dbReference type="EMBL" id="CAD7404882.1"/>
    </source>
</evidence>
<accession>A0A7R9H0T2</accession>
<dbReference type="InterPro" id="IPR043502">
    <property type="entry name" value="DNA/RNA_pol_sf"/>
</dbReference>
<gene>
    <name evidence="3" type="ORF">TPSB3V08_LOCUS4710</name>
</gene>
<keyword evidence="2" id="KW-0472">Membrane</keyword>
<proteinExistence type="predicted"/>
<dbReference type="SUPFAM" id="SSF56672">
    <property type="entry name" value="DNA/RNA polymerases"/>
    <property type="match status" value="1"/>
</dbReference>
<evidence type="ECO:0000256" key="1">
    <source>
        <dbReference type="SAM" id="MobiDB-lite"/>
    </source>
</evidence>
<feature type="region of interest" description="Disordered" evidence="1">
    <location>
        <begin position="1"/>
        <end position="22"/>
    </location>
</feature>
<dbReference type="EMBL" id="OD002326">
    <property type="protein sequence ID" value="CAD7404882.1"/>
    <property type="molecule type" value="Genomic_DNA"/>
</dbReference>
<protein>
    <submittedName>
        <fullName evidence="3">Uncharacterized protein</fullName>
    </submittedName>
</protein>
<organism evidence="3">
    <name type="scientific">Timema poppense</name>
    <name type="common">Walking stick</name>
    <dbReference type="NCBI Taxonomy" id="170557"/>
    <lineage>
        <taxon>Eukaryota</taxon>
        <taxon>Metazoa</taxon>
        <taxon>Ecdysozoa</taxon>
        <taxon>Arthropoda</taxon>
        <taxon>Hexapoda</taxon>
        <taxon>Insecta</taxon>
        <taxon>Pterygota</taxon>
        <taxon>Neoptera</taxon>
        <taxon>Polyneoptera</taxon>
        <taxon>Phasmatodea</taxon>
        <taxon>Timematodea</taxon>
        <taxon>Timematoidea</taxon>
        <taxon>Timematidae</taxon>
        <taxon>Timema</taxon>
    </lineage>
</organism>
<feature type="transmembrane region" description="Helical" evidence="2">
    <location>
        <begin position="71"/>
        <end position="93"/>
    </location>
</feature>